<evidence type="ECO:0000313" key="3">
    <source>
        <dbReference type="EMBL" id="OPG16764.1"/>
    </source>
</evidence>
<evidence type="ECO:0000256" key="1">
    <source>
        <dbReference type="SAM" id="MobiDB-lite"/>
    </source>
</evidence>
<keyword evidence="4" id="KW-1185">Reference proteome</keyword>
<gene>
    <name evidence="3" type="ORF">B2M26_05245</name>
</gene>
<feature type="compositionally biased region" description="Basic and acidic residues" evidence="1">
    <location>
        <begin position="31"/>
        <end position="42"/>
    </location>
</feature>
<reference evidence="3 4" key="1">
    <citation type="submission" date="2017-02" db="EMBL/GenBank/DDBJ databases">
        <title>Draft genome of Acidibacillus ferrooxidans Huett2.</title>
        <authorList>
            <person name="Schopf S."/>
        </authorList>
    </citation>
    <scope>NUCLEOTIDE SEQUENCE [LARGE SCALE GENOMIC DNA]</scope>
    <source>
        <strain evidence="3 4">Huett2</strain>
    </source>
</reference>
<organism evidence="3 4">
    <name type="scientific">Ferroacidibacillus organovorans</name>
    <dbReference type="NCBI Taxonomy" id="1765683"/>
    <lineage>
        <taxon>Bacteria</taxon>
        <taxon>Bacillati</taxon>
        <taxon>Bacillota</taxon>
        <taxon>Bacilli</taxon>
        <taxon>Bacillales</taxon>
        <taxon>Alicyclobacillaceae</taxon>
        <taxon>Ferroacidibacillus</taxon>
    </lineage>
</organism>
<feature type="domain" description="Transposase IS204/IS1001/IS1096/IS1165 DDE" evidence="2">
    <location>
        <begin position="84"/>
        <end position="116"/>
    </location>
</feature>
<name>A0A1V4EVH2_9BACL</name>
<dbReference type="AlphaFoldDB" id="A0A1V4EVH2"/>
<evidence type="ECO:0000313" key="4">
    <source>
        <dbReference type="Proteomes" id="UP000190229"/>
    </source>
</evidence>
<comment type="caution">
    <text evidence="3">The sequence shown here is derived from an EMBL/GenBank/DDBJ whole genome shotgun (WGS) entry which is preliminary data.</text>
</comment>
<dbReference type="Pfam" id="PF01610">
    <property type="entry name" value="DDE_Tnp_ISL3"/>
    <property type="match status" value="1"/>
</dbReference>
<sequence>MKREHLGHPTNPHFRTECDRKMFRQNRQKILQERGARQKDPKPLSGGRTPTECDVKIMPRRLGHVRKVGSGNMRLEFSTGLKCKTNGLIEAINGLIQAAKRKARGYRTTRNLITMIYLVGAKIEV</sequence>
<dbReference type="EMBL" id="MWPS01000014">
    <property type="protein sequence ID" value="OPG16764.1"/>
    <property type="molecule type" value="Genomic_DNA"/>
</dbReference>
<proteinExistence type="predicted"/>
<dbReference type="Proteomes" id="UP000190229">
    <property type="component" value="Unassembled WGS sequence"/>
</dbReference>
<evidence type="ECO:0000259" key="2">
    <source>
        <dbReference type="Pfam" id="PF01610"/>
    </source>
</evidence>
<feature type="region of interest" description="Disordered" evidence="1">
    <location>
        <begin position="31"/>
        <end position="52"/>
    </location>
</feature>
<protein>
    <recommendedName>
        <fullName evidence="2">Transposase IS204/IS1001/IS1096/IS1165 DDE domain-containing protein</fullName>
    </recommendedName>
</protein>
<accession>A0A1V4EVH2</accession>
<dbReference type="InterPro" id="IPR002560">
    <property type="entry name" value="Transposase_DDE"/>
</dbReference>